<dbReference type="EMBL" id="JARYZI010000001">
    <property type="protein sequence ID" value="MDH8677111.1"/>
    <property type="molecule type" value="Genomic_DNA"/>
</dbReference>
<evidence type="ECO:0000256" key="1">
    <source>
        <dbReference type="ARBA" id="ARBA00004651"/>
    </source>
</evidence>
<feature type="transmembrane region" description="Helical" evidence="7">
    <location>
        <begin position="171"/>
        <end position="189"/>
    </location>
</feature>
<keyword evidence="5 7" id="KW-1133">Transmembrane helix</keyword>
<evidence type="ECO:0000313" key="9">
    <source>
        <dbReference type="EMBL" id="MDH8677111.1"/>
    </source>
</evidence>
<sequence>MDGKLKKQQLKASEISLFCYQFSVVFKAGIPYLEGLQLLASDVFDGRMKQIVKEIGDDVEEGKLLYEAISARGVFPEYMTSMLKIAENTGRLGDVFEQLASYYEKNDILKQKIKNALTYPFVLIGLMTAVILLLILKVLPIFHEILLSVGGSIPSATQFVLSFSELLQSSMLIIIALLVLIIGYFLLIFKTNYFPRHRDSMLLSLPIVKTLYKKSVVVKFAGALAILTRSGMPIQSSLDLIIPLMDNKLIEEKLNQVVVKIEEGITMEKALRETGLFPELFLKMVALGNKTGELDNMLDKISEVYDRELSRSLHRMTVSIEPTLVIVLSLIVGAILLLVMLPLINIMSSIG</sequence>
<evidence type="ECO:0000259" key="8">
    <source>
        <dbReference type="Pfam" id="PF00482"/>
    </source>
</evidence>
<dbReference type="PANTHER" id="PTHR30012:SF0">
    <property type="entry name" value="TYPE II SECRETION SYSTEM PROTEIN F-RELATED"/>
    <property type="match status" value="1"/>
</dbReference>
<keyword evidence="10" id="KW-1185">Reference proteome</keyword>
<evidence type="ECO:0000256" key="3">
    <source>
        <dbReference type="ARBA" id="ARBA00022475"/>
    </source>
</evidence>
<dbReference type="PRINTS" id="PR00812">
    <property type="entry name" value="BCTERIALGSPF"/>
</dbReference>
<evidence type="ECO:0000256" key="5">
    <source>
        <dbReference type="ARBA" id="ARBA00022989"/>
    </source>
</evidence>
<feature type="transmembrane region" description="Helical" evidence="7">
    <location>
        <begin position="324"/>
        <end position="344"/>
    </location>
</feature>
<dbReference type="RefSeq" id="WP_281092907.1">
    <property type="nucleotide sequence ID" value="NZ_JARYZI010000001.1"/>
</dbReference>
<evidence type="ECO:0000256" key="6">
    <source>
        <dbReference type="ARBA" id="ARBA00023136"/>
    </source>
</evidence>
<evidence type="ECO:0000313" key="10">
    <source>
        <dbReference type="Proteomes" id="UP001158045"/>
    </source>
</evidence>
<evidence type="ECO:0000256" key="4">
    <source>
        <dbReference type="ARBA" id="ARBA00022692"/>
    </source>
</evidence>
<gene>
    <name evidence="9" type="ORF">QE109_03065</name>
</gene>
<keyword evidence="4 7" id="KW-0812">Transmembrane</keyword>
<organism evidence="9 10">
    <name type="scientific">Fusibacter bizertensis</name>
    <dbReference type="NCBI Taxonomy" id="1488331"/>
    <lineage>
        <taxon>Bacteria</taxon>
        <taxon>Bacillati</taxon>
        <taxon>Bacillota</taxon>
        <taxon>Clostridia</taxon>
        <taxon>Eubacteriales</taxon>
        <taxon>Eubacteriales Family XII. Incertae Sedis</taxon>
        <taxon>Fusibacter</taxon>
    </lineage>
</organism>
<feature type="domain" description="Type II secretion system protein GspF" evidence="8">
    <location>
        <begin position="18"/>
        <end position="140"/>
    </location>
</feature>
<evidence type="ECO:0000256" key="2">
    <source>
        <dbReference type="ARBA" id="ARBA00005745"/>
    </source>
</evidence>
<dbReference type="PANTHER" id="PTHR30012">
    <property type="entry name" value="GENERAL SECRETION PATHWAY PROTEIN"/>
    <property type="match status" value="1"/>
</dbReference>
<protein>
    <submittedName>
        <fullName evidence="9">Type II secretion system F family protein</fullName>
    </submittedName>
</protein>
<comment type="caution">
    <text evidence="9">The sequence shown here is derived from an EMBL/GenBank/DDBJ whole genome shotgun (WGS) entry which is preliminary data.</text>
</comment>
<feature type="domain" description="Type II secretion system protein GspF" evidence="8">
    <location>
        <begin position="220"/>
        <end position="342"/>
    </location>
</feature>
<dbReference type="Pfam" id="PF00482">
    <property type="entry name" value="T2SSF"/>
    <property type="match status" value="2"/>
</dbReference>
<feature type="transmembrane region" description="Helical" evidence="7">
    <location>
        <begin position="117"/>
        <end position="139"/>
    </location>
</feature>
<dbReference type="Gene3D" id="1.20.81.30">
    <property type="entry name" value="Type II secretion system (T2SS), domain F"/>
    <property type="match status" value="2"/>
</dbReference>
<name>A0ABT6N9M3_9FIRM</name>
<accession>A0ABT6N9M3</accession>
<proteinExistence type="inferred from homology"/>
<dbReference type="Proteomes" id="UP001158045">
    <property type="component" value="Unassembled WGS sequence"/>
</dbReference>
<dbReference type="InterPro" id="IPR042094">
    <property type="entry name" value="T2SS_GspF_sf"/>
</dbReference>
<comment type="similarity">
    <text evidence="2">Belongs to the GSP F family.</text>
</comment>
<keyword evidence="6 7" id="KW-0472">Membrane</keyword>
<dbReference type="InterPro" id="IPR018076">
    <property type="entry name" value="T2SS_GspF_dom"/>
</dbReference>
<reference evidence="9 10" key="1">
    <citation type="submission" date="2023-04" db="EMBL/GenBank/DDBJ databases">
        <title>Fusibacter bizertensis strain WBS, isolated from littoral bottom sediments of the Arctic seas - biochemical and genomic analysis.</title>
        <authorList>
            <person name="Brioukhanov A.L."/>
        </authorList>
    </citation>
    <scope>NUCLEOTIDE SEQUENCE [LARGE SCALE GENOMIC DNA]</scope>
    <source>
        <strain evidence="9 10">WBS</strain>
    </source>
</reference>
<comment type="subcellular location">
    <subcellularLocation>
        <location evidence="1">Cell membrane</location>
        <topology evidence="1">Multi-pass membrane protein</topology>
    </subcellularLocation>
</comment>
<dbReference type="InterPro" id="IPR003004">
    <property type="entry name" value="GspF/PilC"/>
</dbReference>
<keyword evidence="3" id="KW-1003">Cell membrane</keyword>
<evidence type="ECO:0000256" key="7">
    <source>
        <dbReference type="SAM" id="Phobius"/>
    </source>
</evidence>